<evidence type="ECO:0000256" key="3">
    <source>
        <dbReference type="ARBA" id="ARBA00023242"/>
    </source>
</evidence>
<feature type="region of interest" description="Disordered" evidence="5">
    <location>
        <begin position="146"/>
        <end position="174"/>
    </location>
</feature>
<sequence length="489" mass="51972">MEDDNELELSLGLSFGGSSGKLKGRAITSDFKAEEGSTNQAIGRVVTVSDVPFKNFLQNNVGIPDQSGKQALSPPQENFWIDIGKSSEGYDISQASQLMFTKHKEPWSGNKRINEVEEENSCSKKPRSSEINFQNLENVVNHAEVTGKSSKDHPMKKSHLSVATGDGSTGENEGVAESEAEVSSSWLVSQSVNTSKRADLHKVTSKHALNDPTGIGFQGQKQQLFSGSTSSDFVKATFGASSPLQTHTAVNVDYSVPPKPTCVGTPTPTSSPSPCIMQPTLPLNGDPSISKGTDFDAEKLVFGYSAIQLPTLETSSSWAFGSQLQAVSSLGLGTSNSQLAEDDAKRSNVPLQIHPSKGNGKHIVETGTSFSSRAEEVMSTTTFRQKEIATSSIEGFFHEGSAIKPGVASNVRFGGSGSCPDLPWVSATGPAPKGKTISGVTYKYNKNEVKIVCACHGSHMSPDEFIQHASADTANPENNTSLTSFTSTP</sequence>
<dbReference type="GO" id="GO:0045892">
    <property type="term" value="P:negative regulation of DNA-templated transcription"/>
    <property type="evidence" value="ECO:0007669"/>
    <property type="project" value="TreeGrafter"/>
</dbReference>
<evidence type="ECO:0000313" key="8">
    <source>
        <dbReference type="Proteomes" id="UP000734854"/>
    </source>
</evidence>
<evidence type="ECO:0000259" key="6">
    <source>
        <dbReference type="Pfam" id="PF16135"/>
    </source>
</evidence>
<comment type="caution">
    <text evidence="7">The sequence shown here is derived from an EMBL/GenBank/DDBJ whole genome shotgun (WGS) entry which is preliminary data.</text>
</comment>
<reference evidence="7 8" key="1">
    <citation type="submission" date="2020-08" db="EMBL/GenBank/DDBJ databases">
        <title>Plant Genome Project.</title>
        <authorList>
            <person name="Zhang R.-G."/>
        </authorList>
    </citation>
    <scope>NUCLEOTIDE SEQUENCE [LARGE SCALE GENOMIC DNA]</scope>
    <source>
        <tissue evidence="7">Rhizome</tissue>
    </source>
</reference>
<comment type="subcellular location">
    <subcellularLocation>
        <location evidence="1 4">Nucleus</location>
    </subcellularLocation>
</comment>
<name>A0A8J5CQ68_ZINOF</name>
<protein>
    <recommendedName>
        <fullName evidence="4">Ninja-family protein</fullName>
    </recommendedName>
    <alternativeName>
        <fullName evidence="4">ABI-binding protein</fullName>
    </alternativeName>
</protein>
<evidence type="ECO:0000256" key="5">
    <source>
        <dbReference type="SAM" id="MobiDB-lite"/>
    </source>
</evidence>
<dbReference type="Proteomes" id="UP000734854">
    <property type="component" value="Unassembled WGS sequence"/>
</dbReference>
<dbReference type="OrthoDB" id="1936656at2759"/>
<gene>
    <name evidence="7" type="ORF">ZIOFF_075468</name>
</gene>
<dbReference type="PANTHER" id="PTHR31413">
    <property type="entry name" value="AFP HOMOLOG 2"/>
    <property type="match status" value="1"/>
</dbReference>
<evidence type="ECO:0000313" key="7">
    <source>
        <dbReference type="EMBL" id="KAG6466711.1"/>
    </source>
</evidence>
<dbReference type="PANTHER" id="PTHR31413:SF12">
    <property type="entry name" value="AFP HOMOLOG 2"/>
    <property type="match status" value="1"/>
</dbReference>
<accession>A0A8J5CQ68</accession>
<evidence type="ECO:0000256" key="4">
    <source>
        <dbReference type="RuleBase" id="RU369029"/>
    </source>
</evidence>
<dbReference type="AlphaFoldDB" id="A0A8J5CQ68"/>
<organism evidence="7 8">
    <name type="scientific">Zingiber officinale</name>
    <name type="common">Ginger</name>
    <name type="synonym">Amomum zingiber</name>
    <dbReference type="NCBI Taxonomy" id="94328"/>
    <lineage>
        <taxon>Eukaryota</taxon>
        <taxon>Viridiplantae</taxon>
        <taxon>Streptophyta</taxon>
        <taxon>Embryophyta</taxon>
        <taxon>Tracheophyta</taxon>
        <taxon>Spermatophyta</taxon>
        <taxon>Magnoliopsida</taxon>
        <taxon>Liliopsida</taxon>
        <taxon>Zingiberales</taxon>
        <taxon>Zingiberaceae</taxon>
        <taxon>Zingiber</taxon>
    </lineage>
</organism>
<evidence type="ECO:0000256" key="2">
    <source>
        <dbReference type="ARBA" id="ARBA00006081"/>
    </source>
</evidence>
<feature type="domain" description="Tify" evidence="6">
    <location>
        <begin position="450"/>
        <end position="482"/>
    </location>
</feature>
<dbReference type="InterPro" id="IPR031307">
    <property type="entry name" value="Ninja_fam"/>
</dbReference>
<evidence type="ECO:0000256" key="1">
    <source>
        <dbReference type="ARBA" id="ARBA00004123"/>
    </source>
</evidence>
<comment type="function">
    <text evidence="4">Acts as a negative regulator of abscisic acid (ABA) response.</text>
</comment>
<dbReference type="Pfam" id="PF16135">
    <property type="entry name" value="TDBD"/>
    <property type="match status" value="1"/>
</dbReference>
<keyword evidence="3 4" id="KW-0539">Nucleus</keyword>
<dbReference type="InterPro" id="IPR032308">
    <property type="entry name" value="TDBD"/>
</dbReference>
<dbReference type="GO" id="GO:0005634">
    <property type="term" value="C:nucleus"/>
    <property type="evidence" value="ECO:0007669"/>
    <property type="project" value="UniProtKB-SubCell"/>
</dbReference>
<keyword evidence="8" id="KW-1185">Reference proteome</keyword>
<dbReference type="EMBL" id="JACMSC010000132">
    <property type="protein sequence ID" value="KAG6466711.1"/>
    <property type="molecule type" value="Genomic_DNA"/>
</dbReference>
<dbReference type="GO" id="GO:0009867">
    <property type="term" value="P:jasmonic acid mediated signaling pathway"/>
    <property type="evidence" value="ECO:0007669"/>
    <property type="project" value="TreeGrafter"/>
</dbReference>
<proteinExistence type="inferred from homology"/>
<comment type="similarity">
    <text evidence="2 4">Belongs to the Ninja family.</text>
</comment>